<evidence type="ECO:0000313" key="2">
    <source>
        <dbReference type="EMBL" id="GIJ31154.1"/>
    </source>
</evidence>
<dbReference type="NCBIfam" id="TIGR03083">
    <property type="entry name" value="maleylpyruvate isomerase family mycothiol-dependent enzyme"/>
    <property type="match status" value="1"/>
</dbReference>
<sequence>MTENTAKRDRIAVWSLVHAERAALADDLAGLTADRWATPSLCTGLTVREVLAHLTAAASLNPARWMLGVIRCRWDFDRQVLMRLREQLGDTPDDTLDRFRGIVTSTTKPPLPVLAMLGEQVVHGEDIRRPLGLERPYPIETLTQVAEYFAGSDLTVPAKGRIDGLRLAATDGPFATGSGPLVSGGTLALTMAMTGRRAYCADLTGDGVPILLGRCPTA</sequence>
<keyword evidence="3" id="KW-1185">Reference proteome</keyword>
<accession>A0A9W5ULB4</accession>
<dbReference type="InterPro" id="IPR034660">
    <property type="entry name" value="DinB/YfiT-like"/>
</dbReference>
<evidence type="ECO:0000313" key="3">
    <source>
        <dbReference type="Proteomes" id="UP000607311"/>
    </source>
</evidence>
<dbReference type="SUPFAM" id="SSF109854">
    <property type="entry name" value="DinB/YfiT-like putative metalloenzymes"/>
    <property type="match status" value="1"/>
</dbReference>
<gene>
    <name evidence="2" type="ORF">Vse01_03020</name>
</gene>
<dbReference type="AlphaFoldDB" id="A0A9W5ULB4"/>
<organism evidence="2 3">
    <name type="scientific">Micromonospora sediminimaris</name>
    <dbReference type="NCBI Taxonomy" id="547162"/>
    <lineage>
        <taxon>Bacteria</taxon>
        <taxon>Bacillati</taxon>
        <taxon>Actinomycetota</taxon>
        <taxon>Actinomycetes</taxon>
        <taxon>Micromonosporales</taxon>
        <taxon>Micromonosporaceae</taxon>
        <taxon>Micromonospora</taxon>
    </lineage>
</organism>
<dbReference type="Proteomes" id="UP000607311">
    <property type="component" value="Unassembled WGS sequence"/>
</dbReference>
<protein>
    <recommendedName>
        <fullName evidence="1">Mycothiol-dependent maleylpyruvate isomerase metal-binding domain-containing protein</fullName>
    </recommendedName>
</protein>
<comment type="caution">
    <text evidence="2">The sequence shown here is derived from an EMBL/GenBank/DDBJ whole genome shotgun (WGS) entry which is preliminary data.</text>
</comment>
<evidence type="ECO:0000259" key="1">
    <source>
        <dbReference type="Pfam" id="PF11716"/>
    </source>
</evidence>
<dbReference type="OrthoDB" id="5178565at2"/>
<dbReference type="GO" id="GO:0046872">
    <property type="term" value="F:metal ion binding"/>
    <property type="evidence" value="ECO:0007669"/>
    <property type="project" value="InterPro"/>
</dbReference>
<reference evidence="2" key="1">
    <citation type="submission" date="2021-01" db="EMBL/GenBank/DDBJ databases">
        <title>Whole genome shotgun sequence of Verrucosispora sediminis NBRC 107745.</title>
        <authorList>
            <person name="Komaki H."/>
            <person name="Tamura T."/>
        </authorList>
    </citation>
    <scope>NUCLEOTIDE SEQUENCE</scope>
    <source>
        <strain evidence="2">NBRC 107745</strain>
    </source>
</reference>
<dbReference type="EMBL" id="BOPD01000002">
    <property type="protein sequence ID" value="GIJ31154.1"/>
    <property type="molecule type" value="Genomic_DNA"/>
</dbReference>
<feature type="domain" description="Mycothiol-dependent maleylpyruvate isomerase metal-binding" evidence="1">
    <location>
        <begin position="17"/>
        <end position="106"/>
    </location>
</feature>
<proteinExistence type="predicted"/>
<name>A0A9W5ULB4_9ACTN</name>
<dbReference type="Gene3D" id="1.20.120.450">
    <property type="entry name" value="dinb family like domain"/>
    <property type="match status" value="1"/>
</dbReference>
<dbReference type="RefSeq" id="WP_093402318.1">
    <property type="nucleotide sequence ID" value="NZ_BOPD01000002.1"/>
</dbReference>
<dbReference type="InterPro" id="IPR017517">
    <property type="entry name" value="Maleyloyr_isom"/>
</dbReference>
<dbReference type="InterPro" id="IPR024344">
    <property type="entry name" value="MDMPI_metal-binding"/>
</dbReference>
<dbReference type="Pfam" id="PF11716">
    <property type="entry name" value="MDMPI_N"/>
    <property type="match status" value="1"/>
</dbReference>